<dbReference type="InterPro" id="IPR002912">
    <property type="entry name" value="ACT_dom"/>
</dbReference>
<feature type="domain" description="ACT" evidence="2">
    <location>
        <begin position="6"/>
        <end position="79"/>
    </location>
</feature>
<evidence type="ECO:0000259" key="2">
    <source>
        <dbReference type="PROSITE" id="PS51671"/>
    </source>
</evidence>
<dbReference type="GO" id="GO:0005737">
    <property type="term" value="C:cytoplasm"/>
    <property type="evidence" value="ECO:0007669"/>
    <property type="project" value="UniProtKB-SubCell"/>
</dbReference>
<dbReference type="InterPro" id="IPR050990">
    <property type="entry name" value="UPF0237/GcvR_regulator"/>
</dbReference>
<dbReference type="Gene3D" id="3.30.70.260">
    <property type="match status" value="2"/>
</dbReference>
<dbReference type="EMBL" id="SLWY01000020">
    <property type="protein sequence ID" value="TCO79257.1"/>
    <property type="molecule type" value="Genomic_DNA"/>
</dbReference>
<dbReference type="PANTHER" id="PTHR34875">
    <property type="entry name" value="UPF0237 PROTEIN MJ1558"/>
    <property type="match status" value="1"/>
</dbReference>
<dbReference type="PANTHER" id="PTHR34875:SF6">
    <property type="entry name" value="UPF0237 PROTEIN MJ1558"/>
    <property type="match status" value="1"/>
</dbReference>
<comment type="caution">
    <text evidence="3">The sequence shown here is derived from an EMBL/GenBank/DDBJ whole genome shotgun (WGS) entry which is preliminary data.</text>
</comment>
<protein>
    <recommendedName>
        <fullName evidence="1">Glycine cleavage system transcriptional repressor</fullName>
    </recommendedName>
</protein>
<dbReference type="Proteomes" id="UP000295765">
    <property type="component" value="Unassembled WGS sequence"/>
</dbReference>
<comment type="subcellular location">
    <subcellularLocation>
        <location evidence="1">Cytoplasm</location>
    </subcellularLocation>
</comment>
<evidence type="ECO:0000313" key="4">
    <source>
        <dbReference type="Proteomes" id="UP000295765"/>
    </source>
</evidence>
<feature type="domain" description="ACT" evidence="2">
    <location>
        <begin position="91"/>
        <end position="173"/>
    </location>
</feature>
<dbReference type="PROSITE" id="PS51671">
    <property type="entry name" value="ACT"/>
    <property type="match status" value="2"/>
</dbReference>
<dbReference type="AlphaFoldDB" id="A0A4R2L223"/>
<dbReference type="InterPro" id="IPR045865">
    <property type="entry name" value="ACT-like_dom_sf"/>
</dbReference>
<accession>A0A4R2L223</accession>
<dbReference type="SUPFAM" id="SSF55021">
    <property type="entry name" value="ACT-like"/>
    <property type="match status" value="2"/>
</dbReference>
<dbReference type="PIRSF" id="PIRSF028103">
    <property type="entry name" value="GcvR"/>
    <property type="match status" value="1"/>
</dbReference>
<keyword evidence="1" id="KW-0963">Cytoplasm</keyword>
<reference evidence="3 4" key="1">
    <citation type="submission" date="2019-03" db="EMBL/GenBank/DDBJ databases">
        <title>Genomic Encyclopedia of Type Strains, Phase IV (KMG-IV): sequencing the most valuable type-strain genomes for metagenomic binning, comparative biology and taxonomic classification.</title>
        <authorList>
            <person name="Goeker M."/>
        </authorList>
    </citation>
    <scope>NUCLEOTIDE SEQUENCE [LARGE SCALE GENOMIC DNA]</scope>
    <source>
        <strain evidence="3 4">DSM 25287</strain>
    </source>
</reference>
<dbReference type="GO" id="GO:0006355">
    <property type="term" value="P:regulation of DNA-templated transcription"/>
    <property type="evidence" value="ECO:0007669"/>
    <property type="project" value="UniProtKB-UniRule"/>
</dbReference>
<sequence>MQTSLVLTVIGPDRPGLVESLARTVAAHGGNWTESRMAELAGQFAGILRVVLPAAQVDALATALQALEADGLRVQIARSQAAGAAAARALTLDLVGQDRPGIVREIAAALARLGVSIDELHTRVASASMSGETLFEAHARLAVPATLGLADLRGALEALANEMMVDLTLDDLA</sequence>
<evidence type="ECO:0000256" key="1">
    <source>
        <dbReference type="PIRNR" id="PIRNR028103"/>
    </source>
</evidence>
<organism evidence="3 4">
    <name type="scientific">Plasticicumulans lactativorans</name>
    <dbReference type="NCBI Taxonomy" id="1133106"/>
    <lineage>
        <taxon>Bacteria</taxon>
        <taxon>Pseudomonadati</taxon>
        <taxon>Pseudomonadota</taxon>
        <taxon>Gammaproteobacteria</taxon>
        <taxon>Candidatus Competibacteraceae</taxon>
        <taxon>Plasticicumulans</taxon>
    </lineage>
</organism>
<keyword evidence="1" id="KW-0678">Repressor</keyword>
<name>A0A4R2L223_9GAMM</name>
<dbReference type="RefSeq" id="WP_132544806.1">
    <property type="nucleotide sequence ID" value="NZ_SLWY01000020.1"/>
</dbReference>
<dbReference type="InterPro" id="IPR016867">
    <property type="entry name" value="GcvR"/>
</dbReference>
<evidence type="ECO:0000313" key="3">
    <source>
        <dbReference type="EMBL" id="TCO79257.1"/>
    </source>
</evidence>
<keyword evidence="4" id="KW-1185">Reference proteome</keyword>
<proteinExistence type="predicted"/>
<dbReference type="OrthoDB" id="12860at2"/>
<dbReference type="Pfam" id="PF13740">
    <property type="entry name" value="ACT_6"/>
    <property type="match status" value="1"/>
</dbReference>
<keyword evidence="1" id="KW-0804">Transcription</keyword>
<gene>
    <name evidence="3" type="ORF">EV699_12035</name>
</gene>
<dbReference type="CDD" id="cd04869">
    <property type="entry name" value="ACT_GcvR_2"/>
    <property type="match status" value="1"/>
</dbReference>